<gene>
    <name evidence="2" type="ORF">SMN809_LOCUS62390</name>
</gene>
<keyword evidence="1" id="KW-0812">Transmembrane</keyword>
<dbReference type="Proteomes" id="UP000676336">
    <property type="component" value="Unassembled WGS sequence"/>
</dbReference>
<organism evidence="2 3">
    <name type="scientific">Rotaria magnacalcarata</name>
    <dbReference type="NCBI Taxonomy" id="392030"/>
    <lineage>
        <taxon>Eukaryota</taxon>
        <taxon>Metazoa</taxon>
        <taxon>Spiralia</taxon>
        <taxon>Gnathifera</taxon>
        <taxon>Rotifera</taxon>
        <taxon>Eurotatoria</taxon>
        <taxon>Bdelloidea</taxon>
        <taxon>Philodinida</taxon>
        <taxon>Philodinidae</taxon>
        <taxon>Rotaria</taxon>
    </lineage>
</organism>
<keyword evidence="1" id="KW-1133">Transmembrane helix</keyword>
<feature type="transmembrane region" description="Helical" evidence="1">
    <location>
        <begin position="57"/>
        <end position="79"/>
    </location>
</feature>
<comment type="caution">
    <text evidence="2">The sequence shown here is derived from an EMBL/GenBank/DDBJ whole genome shotgun (WGS) entry which is preliminary data.</text>
</comment>
<evidence type="ECO:0000256" key="1">
    <source>
        <dbReference type="SAM" id="Phobius"/>
    </source>
</evidence>
<proteinExistence type="predicted"/>
<evidence type="ECO:0000313" key="3">
    <source>
        <dbReference type="Proteomes" id="UP000676336"/>
    </source>
</evidence>
<keyword evidence="1" id="KW-0472">Membrane</keyword>
<dbReference type="PANTHER" id="PTHR11785">
    <property type="entry name" value="AMINO ACID TRANSPORTER"/>
    <property type="match status" value="1"/>
</dbReference>
<feature type="non-terminal residue" evidence="2">
    <location>
        <position position="85"/>
    </location>
</feature>
<reference evidence="2" key="1">
    <citation type="submission" date="2021-02" db="EMBL/GenBank/DDBJ databases">
        <authorList>
            <person name="Nowell W R."/>
        </authorList>
    </citation>
    <scope>NUCLEOTIDE SEQUENCE</scope>
</reference>
<protein>
    <recommendedName>
        <fullName evidence="4">Amino acid permease</fullName>
    </recommendedName>
</protein>
<evidence type="ECO:0008006" key="4">
    <source>
        <dbReference type="Google" id="ProtNLM"/>
    </source>
</evidence>
<name>A0A8S3FCW9_9BILA</name>
<accession>A0A8S3FCW9</accession>
<dbReference type="EMBL" id="CAJOBI010258721">
    <property type="protein sequence ID" value="CAF5118096.1"/>
    <property type="molecule type" value="Genomic_DNA"/>
</dbReference>
<dbReference type="AlphaFoldDB" id="A0A8S3FCW9"/>
<evidence type="ECO:0000313" key="2">
    <source>
        <dbReference type="EMBL" id="CAF5118096.1"/>
    </source>
</evidence>
<dbReference type="PANTHER" id="PTHR11785:SF528">
    <property type="entry name" value="AMINO ACID TRANSPORTER PROTEIN JHI-21"/>
    <property type="match status" value="1"/>
</dbReference>
<dbReference type="InterPro" id="IPR050598">
    <property type="entry name" value="AminoAcid_Transporter"/>
</dbReference>
<dbReference type="GO" id="GO:0015179">
    <property type="term" value="F:L-amino acid transmembrane transporter activity"/>
    <property type="evidence" value="ECO:0007669"/>
    <property type="project" value="TreeGrafter"/>
</dbReference>
<feature type="transmembrane region" description="Helical" evidence="1">
    <location>
        <begin position="26"/>
        <end position="45"/>
    </location>
</feature>
<dbReference type="Gene3D" id="1.20.1740.10">
    <property type="entry name" value="Amino acid/polyamine transporter I"/>
    <property type="match status" value="1"/>
</dbReference>
<sequence>MSRSNNDHGSNVRTLSQGTTRQPTMGLLNAINLLLACIIGSGIFISARTVLEFSGSYGLSIVVFVGCGIFCILGALCYAELGCSY</sequence>